<keyword evidence="6 8" id="KW-0408">Iron</keyword>
<evidence type="ECO:0000256" key="1">
    <source>
        <dbReference type="ARBA" id="ARBA00004370"/>
    </source>
</evidence>
<sequence>MALDVSLHGVRPGKRDAVLDWLQMLTGVGLVAFMWCHMLLVSSVVISPKVMDAIAGFFEYTYMAQVGGPLIFLTFLLHFVLAARKIPFRSDGQAAIWQHAKMLKHRDTWLWVVQAVTAMIILVMGAIHMWVVLNDLPITAAKSAARMSEGWWLLFYLILLPCAELHVSIGFYRIGVKWGVIKTEGRAKAKRLEFLLFSIFMVIGIITLIRFVTLS</sequence>
<accession>A0A1G9G6M4</accession>
<evidence type="ECO:0000313" key="11">
    <source>
        <dbReference type="Proteomes" id="UP000199053"/>
    </source>
</evidence>
<evidence type="ECO:0000256" key="6">
    <source>
        <dbReference type="ARBA" id="ARBA00023004"/>
    </source>
</evidence>
<dbReference type="GO" id="GO:0006099">
    <property type="term" value="P:tricarboxylic acid cycle"/>
    <property type="evidence" value="ECO:0007669"/>
    <property type="project" value="InterPro"/>
</dbReference>
<dbReference type="InterPro" id="IPR000701">
    <property type="entry name" value="SuccDH_FuR_B_TM-su"/>
</dbReference>
<keyword evidence="11" id="KW-1185">Reference proteome</keyword>
<dbReference type="RefSeq" id="WP_092160316.1">
    <property type="nucleotide sequence ID" value="NZ_FNGA01000002.1"/>
</dbReference>
<evidence type="ECO:0000256" key="2">
    <source>
        <dbReference type="ARBA" id="ARBA00022617"/>
    </source>
</evidence>
<comment type="subcellular location">
    <subcellularLocation>
        <location evidence="1">Membrane</location>
    </subcellularLocation>
</comment>
<name>A0A1G9G6M4_9BACT</name>
<keyword evidence="5 9" id="KW-1133">Transmembrane helix</keyword>
<dbReference type="OrthoDB" id="5345350at2"/>
<evidence type="ECO:0000256" key="4">
    <source>
        <dbReference type="ARBA" id="ARBA00022723"/>
    </source>
</evidence>
<feature type="transmembrane region" description="Helical" evidence="9">
    <location>
        <begin position="151"/>
        <end position="172"/>
    </location>
</feature>
<dbReference type="SUPFAM" id="SSF81343">
    <property type="entry name" value="Fumarate reductase respiratory complex transmembrane subunits"/>
    <property type="match status" value="1"/>
</dbReference>
<dbReference type="Gene3D" id="1.20.1300.10">
    <property type="entry name" value="Fumarate reductase/succinate dehydrogenase, transmembrane subunit"/>
    <property type="match status" value="1"/>
</dbReference>
<dbReference type="Pfam" id="PF01127">
    <property type="entry name" value="Sdh_cyt"/>
    <property type="match status" value="1"/>
</dbReference>
<feature type="transmembrane region" description="Helical" evidence="9">
    <location>
        <begin position="192"/>
        <end position="212"/>
    </location>
</feature>
<dbReference type="PIRSF" id="PIRSF000177">
    <property type="entry name" value="Fumar_rd_cyt_b"/>
    <property type="match status" value="1"/>
</dbReference>
<evidence type="ECO:0000313" key="10">
    <source>
        <dbReference type="EMBL" id="SDK96319.1"/>
    </source>
</evidence>
<evidence type="ECO:0000256" key="5">
    <source>
        <dbReference type="ARBA" id="ARBA00022989"/>
    </source>
</evidence>
<evidence type="ECO:0000256" key="3">
    <source>
        <dbReference type="ARBA" id="ARBA00022692"/>
    </source>
</evidence>
<feature type="transmembrane region" description="Helical" evidence="9">
    <location>
        <begin position="60"/>
        <end position="81"/>
    </location>
</feature>
<evidence type="ECO:0000256" key="7">
    <source>
        <dbReference type="ARBA" id="ARBA00023136"/>
    </source>
</evidence>
<feature type="binding site" description="axial binding residue" evidence="8">
    <location>
        <position position="128"/>
    </location>
    <ligand>
        <name>heme b</name>
        <dbReference type="ChEBI" id="CHEBI:60344"/>
        <label>bD</label>
    </ligand>
    <ligandPart>
        <name>Fe</name>
        <dbReference type="ChEBI" id="CHEBI:18248"/>
    </ligandPart>
</feature>
<keyword evidence="2 8" id="KW-0349">Heme</keyword>
<dbReference type="InterPro" id="IPR004224">
    <property type="entry name" value="Fum_red_B_TM"/>
</dbReference>
<keyword evidence="7 9" id="KW-0472">Membrane</keyword>
<dbReference type="GO" id="GO:0046872">
    <property type="term" value="F:metal ion binding"/>
    <property type="evidence" value="ECO:0007669"/>
    <property type="project" value="UniProtKB-KW"/>
</dbReference>
<reference evidence="11" key="1">
    <citation type="submission" date="2016-10" db="EMBL/GenBank/DDBJ databases">
        <authorList>
            <person name="Varghese N."/>
            <person name="Submissions S."/>
        </authorList>
    </citation>
    <scope>NUCLEOTIDE SEQUENCE [LARGE SCALE GENOMIC DNA]</scope>
    <source>
        <strain evidence="11">DSM 16995</strain>
    </source>
</reference>
<evidence type="ECO:0000256" key="8">
    <source>
        <dbReference type="PIRSR" id="PIRSR000177-1"/>
    </source>
</evidence>
<feature type="transmembrane region" description="Helical" evidence="9">
    <location>
        <begin position="21"/>
        <end position="40"/>
    </location>
</feature>
<feature type="binding site" description="axial binding residue" evidence="8">
    <location>
        <position position="78"/>
    </location>
    <ligand>
        <name>heme b</name>
        <dbReference type="ChEBI" id="CHEBI:60344"/>
        <label>bD</label>
    </ligand>
    <ligandPart>
        <name>Fe</name>
        <dbReference type="ChEBI" id="CHEBI:18248"/>
    </ligandPart>
</feature>
<feature type="transmembrane region" description="Helical" evidence="9">
    <location>
        <begin position="109"/>
        <end position="131"/>
    </location>
</feature>
<feature type="binding site" description="axial binding residue" evidence="8">
    <location>
        <position position="166"/>
    </location>
    <ligand>
        <name>heme b</name>
        <dbReference type="ChEBI" id="CHEBI:60344"/>
        <label>bD</label>
    </ligand>
    <ligandPart>
        <name>Fe</name>
        <dbReference type="ChEBI" id="CHEBI:18248"/>
    </ligandPart>
</feature>
<keyword evidence="3 9" id="KW-0812">Transmembrane</keyword>
<proteinExistence type="predicted"/>
<dbReference type="EMBL" id="FNGA01000002">
    <property type="protein sequence ID" value="SDK96319.1"/>
    <property type="molecule type" value="Genomic_DNA"/>
</dbReference>
<evidence type="ECO:0000256" key="9">
    <source>
        <dbReference type="SAM" id="Phobius"/>
    </source>
</evidence>
<gene>
    <name evidence="10" type="ORF">SAMN05660337_1858</name>
</gene>
<keyword evidence="4 8" id="KW-0479">Metal-binding</keyword>
<dbReference type="AlphaFoldDB" id="A0A1G9G6M4"/>
<dbReference type="GO" id="GO:0016020">
    <property type="term" value="C:membrane"/>
    <property type="evidence" value="ECO:0007669"/>
    <property type="project" value="UniProtKB-SubCell"/>
</dbReference>
<dbReference type="STRING" id="246191.SAMN05660337_1858"/>
<organism evidence="10 11">
    <name type="scientific">Maridesulfovibrio ferrireducens</name>
    <dbReference type="NCBI Taxonomy" id="246191"/>
    <lineage>
        <taxon>Bacteria</taxon>
        <taxon>Pseudomonadati</taxon>
        <taxon>Thermodesulfobacteriota</taxon>
        <taxon>Desulfovibrionia</taxon>
        <taxon>Desulfovibrionales</taxon>
        <taxon>Desulfovibrionaceae</taxon>
        <taxon>Maridesulfovibrio</taxon>
    </lineage>
</organism>
<dbReference type="InterPro" id="IPR034804">
    <property type="entry name" value="SQR/QFR_C/D"/>
</dbReference>
<protein>
    <submittedName>
        <fullName evidence="10">Succinate dehydrogenase subunit C</fullName>
    </submittedName>
</protein>
<feature type="binding site" description="axial binding residue" evidence="8">
    <location>
        <position position="37"/>
    </location>
    <ligand>
        <name>heme b</name>
        <dbReference type="ChEBI" id="CHEBI:60344"/>
        <label>bD</label>
    </ligand>
    <ligandPart>
        <name>Fe</name>
        <dbReference type="ChEBI" id="CHEBI:18248"/>
    </ligandPart>
</feature>
<dbReference type="Proteomes" id="UP000199053">
    <property type="component" value="Unassembled WGS sequence"/>
</dbReference>